<comment type="caution">
    <text evidence="2">The sequence shown here is derived from an EMBL/GenBank/DDBJ whole genome shotgun (WGS) entry which is preliminary data.</text>
</comment>
<evidence type="ECO:0000313" key="3">
    <source>
        <dbReference type="Proteomes" id="UP000663866"/>
    </source>
</evidence>
<gene>
    <name evidence="2" type="ORF">OVN521_LOCUS26532</name>
</gene>
<evidence type="ECO:0000256" key="1">
    <source>
        <dbReference type="SAM" id="MobiDB-lite"/>
    </source>
</evidence>
<proteinExistence type="predicted"/>
<name>A0A820BMC1_9BILA</name>
<reference evidence="2" key="1">
    <citation type="submission" date="2021-02" db="EMBL/GenBank/DDBJ databases">
        <authorList>
            <person name="Nowell W R."/>
        </authorList>
    </citation>
    <scope>NUCLEOTIDE SEQUENCE</scope>
</reference>
<sequence>EPSVIGEKRIRYDDIHNDEETDENDDGDDDDDDDDDKNNNDFEREDESFKRYLSKTASKPTTMDT</sequence>
<feature type="region of interest" description="Disordered" evidence="1">
    <location>
        <begin position="1"/>
        <end position="65"/>
    </location>
</feature>
<protein>
    <submittedName>
        <fullName evidence="2">Uncharacterized protein</fullName>
    </submittedName>
</protein>
<keyword evidence="3" id="KW-1185">Reference proteome</keyword>
<feature type="compositionally biased region" description="Basic and acidic residues" evidence="1">
    <location>
        <begin position="37"/>
        <end position="50"/>
    </location>
</feature>
<accession>A0A820BMC1</accession>
<dbReference type="Proteomes" id="UP000663866">
    <property type="component" value="Unassembled WGS sequence"/>
</dbReference>
<feature type="non-terminal residue" evidence="2">
    <location>
        <position position="1"/>
    </location>
</feature>
<feature type="compositionally biased region" description="Polar residues" evidence="1">
    <location>
        <begin position="55"/>
        <end position="65"/>
    </location>
</feature>
<feature type="compositionally biased region" description="Basic and acidic residues" evidence="1">
    <location>
        <begin position="1"/>
        <end position="15"/>
    </location>
</feature>
<dbReference type="EMBL" id="CAJOBG010007001">
    <property type="protein sequence ID" value="CAF4203798.1"/>
    <property type="molecule type" value="Genomic_DNA"/>
</dbReference>
<feature type="compositionally biased region" description="Acidic residues" evidence="1">
    <location>
        <begin position="16"/>
        <end position="36"/>
    </location>
</feature>
<dbReference type="AlphaFoldDB" id="A0A820BMC1"/>
<organism evidence="2 3">
    <name type="scientific">Rotaria magnacalcarata</name>
    <dbReference type="NCBI Taxonomy" id="392030"/>
    <lineage>
        <taxon>Eukaryota</taxon>
        <taxon>Metazoa</taxon>
        <taxon>Spiralia</taxon>
        <taxon>Gnathifera</taxon>
        <taxon>Rotifera</taxon>
        <taxon>Eurotatoria</taxon>
        <taxon>Bdelloidea</taxon>
        <taxon>Philodinida</taxon>
        <taxon>Philodinidae</taxon>
        <taxon>Rotaria</taxon>
    </lineage>
</organism>
<evidence type="ECO:0000313" key="2">
    <source>
        <dbReference type="EMBL" id="CAF4203798.1"/>
    </source>
</evidence>